<evidence type="ECO:0000313" key="1">
    <source>
        <dbReference type="EMBL" id="MDN5215007.1"/>
    </source>
</evidence>
<name>A0ABT8LB60_9BACT</name>
<accession>A0ABT8LB60</accession>
<sequence length="186" mass="21424">MKNIPHFLSLLKAHKLLWAIMVSSNLDLVQNSNLPYQESKEGNFKSYKIRELCLSDEDCFLQTAITYDSSTQYLMIKLISRKEDYFSNVEKYFGSENLYSVSKSPITSNNLSDKSNNYYTIEYPDFEIPMTANVSYYGTLPNNGKLTTINIFIPKSGKIKLMKDVNTDSLIRVIPINPLDPNYRDN</sequence>
<evidence type="ECO:0000313" key="2">
    <source>
        <dbReference type="Proteomes" id="UP001172083"/>
    </source>
</evidence>
<keyword evidence="2" id="KW-1185">Reference proteome</keyword>
<protein>
    <submittedName>
        <fullName evidence="1">Uncharacterized protein</fullName>
    </submittedName>
</protein>
<comment type="caution">
    <text evidence="1">The sequence shown here is derived from an EMBL/GenBank/DDBJ whole genome shotgun (WGS) entry which is preliminary data.</text>
</comment>
<gene>
    <name evidence="1" type="ORF">QQ020_23200</name>
</gene>
<dbReference type="Proteomes" id="UP001172083">
    <property type="component" value="Unassembled WGS sequence"/>
</dbReference>
<dbReference type="RefSeq" id="WP_346760345.1">
    <property type="nucleotide sequence ID" value="NZ_JAUJEB010000005.1"/>
</dbReference>
<organism evidence="1 2">
    <name type="scientific">Agaribacillus aureus</name>
    <dbReference type="NCBI Taxonomy" id="3051825"/>
    <lineage>
        <taxon>Bacteria</taxon>
        <taxon>Pseudomonadati</taxon>
        <taxon>Bacteroidota</taxon>
        <taxon>Cytophagia</taxon>
        <taxon>Cytophagales</taxon>
        <taxon>Splendidivirgaceae</taxon>
        <taxon>Agaribacillus</taxon>
    </lineage>
</organism>
<dbReference type="EMBL" id="JAUJEB010000005">
    <property type="protein sequence ID" value="MDN5215007.1"/>
    <property type="molecule type" value="Genomic_DNA"/>
</dbReference>
<reference evidence="1" key="1">
    <citation type="submission" date="2023-06" db="EMBL/GenBank/DDBJ databases">
        <title>Genomic of Agaribacillus aureum.</title>
        <authorList>
            <person name="Wang G."/>
        </authorList>
    </citation>
    <scope>NUCLEOTIDE SEQUENCE</scope>
    <source>
        <strain evidence="1">BMA12</strain>
    </source>
</reference>
<proteinExistence type="predicted"/>